<proteinExistence type="predicted"/>
<gene>
    <name evidence="2" type="ORF">SCLTRI_LOCUS7305</name>
</gene>
<organism evidence="2 3">
    <name type="scientific">Sclerotinia trifoliorum</name>
    <dbReference type="NCBI Taxonomy" id="28548"/>
    <lineage>
        <taxon>Eukaryota</taxon>
        <taxon>Fungi</taxon>
        <taxon>Dikarya</taxon>
        <taxon>Ascomycota</taxon>
        <taxon>Pezizomycotina</taxon>
        <taxon>Leotiomycetes</taxon>
        <taxon>Helotiales</taxon>
        <taxon>Sclerotiniaceae</taxon>
        <taxon>Sclerotinia</taxon>
    </lineage>
</organism>
<sequence>MNIIKKPFVTPPQSFISKIPITPPPTDKKTTQTVLQIVQEIKRRKAGRSTCNNAWEGYKLNEEEYTEVLRLIQRDESLQRFVEDKLRYDYFASAKRFVFRMPSRIHESLISETVNELIQQLKFIASGESRSAEFAEGIKSYNSTTLEFEGYGKHDPDGQFQHSLAQYPGIVIEVSFTQKRKDLGRLADDYILGSDGDICVMVGIDVEYKGTKKVTLSIWRPQIIPNEDGEMELRAIQTVTNEIIRYEDGKWNESPQAGLHLELKDFATEDVVSNFESVNEPMKDSLFISARSFCEYIESAETNTAMIKAKRGIIRSQQLFVRKRARSITPEEELDKDRRRKIRKELQTERERAEKDDLLYEPSSHSDAESTAN</sequence>
<dbReference type="OrthoDB" id="3485856at2759"/>
<comment type="caution">
    <text evidence="2">The sequence shown here is derived from an EMBL/GenBank/DDBJ whole genome shotgun (WGS) entry which is preliminary data.</text>
</comment>
<feature type="region of interest" description="Disordered" evidence="1">
    <location>
        <begin position="330"/>
        <end position="373"/>
    </location>
</feature>
<evidence type="ECO:0000256" key="1">
    <source>
        <dbReference type="SAM" id="MobiDB-lite"/>
    </source>
</evidence>
<feature type="compositionally biased region" description="Basic and acidic residues" evidence="1">
    <location>
        <begin position="344"/>
        <end position="373"/>
    </location>
</feature>
<reference evidence="2" key="1">
    <citation type="submission" date="2020-10" db="EMBL/GenBank/DDBJ databases">
        <authorList>
            <person name="Kusch S."/>
        </authorList>
    </citation>
    <scope>NUCLEOTIDE SEQUENCE</scope>
    <source>
        <strain evidence="2">SwB9</strain>
    </source>
</reference>
<dbReference type="EMBL" id="CAJHIA010000026">
    <property type="protein sequence ID" value="CAD6447513.1"/>
    <property type="molecule type" value="Genomic_DNA"/>
</dbReference>
<protein>
    <submittedName>
        <fullName evidence="2">8112ab9c-4f02-44ed-bccc-deaff04ba6d2</fullName>
    </submittedName>
</protein>
<keyword evidence="3" id="KW-1185">Reference proteome</keyword>
<dbReference type="Proteomes" id="UP000624404">
    <property type="component" value="Unassembled WGS sequence"/>
</dbReference>
<name>A0A8H2VZX8_9HELO</name>
<accession>A0A8H2VZX8</accession>
<evidence type="ECO:0000313" key="3">
    <source>
        <dbReference type="Proteomes" id="UP000624404"/>
    </source>
</evidence>
<dbReference type="AlphaFoldDB" id="A0A8H2VZX8"/>
<evidence type="ECO:0000313" key="2">
    <source>
        <dbReference type="EMBL" id="CAD6447513.1"/>
    </source>
</evidence>